<proteinExistence type="predicted"/>
<dbReference type="EMBL" id="JACOGA010000018">
    <property type="protein sequence ID" value="MBC3875434.1"/>
    <property type="molecule type" value="Genomic_DNA"/>
</dbReference>
<dbReference type="Pfam" id="PF04392">
    <property type="entry name" value="ABC_sub_bind"/>
    <property type="match status" value="1"/>
</dbReference>
<dbReference type="PANTHER" id="PTHR35271">
    <property type="entry name" value="ABC TRANSPORTER, SUBSTRATE-BINDING LIPOPROTEIN-RELATED"/>
    <property type="match status" value="1"/>
</dbReference>
<keyword evidence="1" id="KW-1133">Transmembrane helix</keyword>
<keyword evidence="1" id="KW-0812">Transmembrane</keyword>
<protein>
    <recommendedName>
        <fullName evidence="4">ABC transport system substrate-binding protein</fullName>
    </recommendedName>
</protein>
<name>A0ABR6YG34_9BURK</name>
<feature type="transmembrane region" description="Helical" evidence="1">
    <location>
        <begin position="21"/>
        <end position="41"/>
    </location>
</feature>
<dbReference type="InterPro" id="IPR007487">
    <property type="entry name" value="ABC_transpt-TYRBP-like"/>
</dbReference>
<dbReference type="Proteomes" id="UP000624279">
    <property type="component" value="Unassembled WGS sequence"/>
</dbReference>
<comment type="caution">
    <text evidence="2">The sequence shown here is derived from an EMBL/GenBank/DDBJ whole genome shotgun (WGS) entry which is preliminary data.</text>
</comment>
<reference evidence="2 3" key="1">
    <citation type="submission" date="2020-08" db="EMBL/GenBank/DDBJ databases">
        <title>Novel species isolated from subtropical streams in China.</title>
        <authorList>
            <person name="Lu H."/>
        </authorList>
    </citation>
    <scope>NUCLEOTIDE SEQUENCE [LARGE SCALE GENOMIC DNA]</scope>
    <source>
        <strain evidence="2 3">LX15W</strain>
    </source>
</reference>
<sequence length="334" mass="36643">MRQRQNIDRIARRDCLRYLSTAMLGGFVGSGINCAISQSAFAQTSRKENLAVLYPEIGEPFRAVFAKILEGIDDKLQTRTYKLAVPSDTDLSAMVADLRRSDLKVVIALGRAGMRLASALERGVDVVAGGIISPTENEARDASILCLAPDPSLLLQRLKTLLPTAKRVNVAYSARHSAWLMRFAQDAAKQTGLDLRAQEVSDLRGALRYYQDFFAQATSQDALWLLQDPLAVDDSSVLPLVLQECWNKNLPLFSSNVAHVRRGALFSLYPDNLELGRSLGRSALARLNSNAPLARGAVPLRDVQAALNTRTASHLGLDVTPQFQSGFQLLLPER</sequence>
<evidence type="ECO:0000256" key="1">
    <source>
        <dbReference type="SAM" id="Phobius"/>
    </source>
</evidence>
<keyword evidence="1" id="KW-0472">Membrane</keyword>
<dbReference type="PANTHER" id="PTHR35271:SF1">
    <property type="entry name" value="ABC TRANSPORTER, SUBSTRATE-BINDING LIPOPROTEIN"/>
    <property type="match status" value="1"/>
</dbReference>
<organism evidence="2 3">
    <name type="scientific">Undibacterium flavidum</name>
    <dbReference type="NCBI Taxonomy" id="2762297"/>
    <lineage>
        <taxon>Bacteria</taxon>
        <taxon>Pseudomonadati</taxon>
        <taxon>Pseudomonadota</taxon>
        <taxon>Betaproteobacteria</taxon>
        <taxon>Burkholderiales</taxon>
        <taxon>Oxalobacteraceae</taxon>
        <taxon>Undibacterium</taxon>
    </lineage>
</organism>
<accession>A0ABR6YG34</accession>
<evidence type="ECO:0000313" key="2">
    <source>
        <dbReference type="EMBL" id="MBC3875434.1"/>
    </source>
</evidence>
<dbReference type="Gene3D" id="3.40.50.2300">
    <property type="match status" value="1"/>
</dbReference>
<evidence type="ECO:0000313" key="3">
    <source>
        <dbReference type="Proteomes" id="UP000624279"/>
    </source>
</evidence>
<evidence type="ECO:0008006" key="4">
    <source>
        <dbReference type="Google" id="ProtNLM"/>
    </source>
</evidence>
<gene>
    <name evidence="2" type="ORF">H8K55_17730</name>
</gene>
<keyword evidence="3" id="KW-1185">Reference proteome</keyword>
<dbReference type="RefSeq" id="WP_186943396.1">
    <property type="nucleotide sequence ID" value="NZ_JACOGA010000018.1"/>
</dbReference>